<dbReference type="PANTHER" id="PTHR46986">
    <property type="entry name" value="ENDORIBONUCLEASE YBEY, CHLOROPLASTIC"/>
    <property type="match status" value="1"/>
</dbReference>
<evidence type="ECO:0000313" key="9">
    <source>
        <dbReference type="EMBL" id="CAB4696091.1"/>
    </source>
</evidence>
<name>A0A6J6LM62_9ZZZZ</name>
<sequence>MIGTGVMVSNETSVECDTQALAKLATLLFTELRIHPDVELGIRLIDAAEMSELHLQWMDEPGPTDVLSFPMDELRSAPIGVVPELGLLGDIVLCPQVAQEQAAEFSRNLDEELQFLTIHGVLHLIGYDHMTDDDHAEMFALHDELLSTWQLQNAGSK</sequence>
<evidence type="ECO:0000256" key="3">
    <source>
        <dbReference type="ARBA" id="ARBA00022722"/>
    </source>
</evidence>
<dbReference type="InterPro" id="IPR020549">
    <property type="entry name" value="YbeY_CS"/>
</dbReference>
<dbReference type="Pfam" id="PF02130">
    <property type="entry name" value="YbeY"/>
    <property type="match status" value="1"/>
</dbReference>
<keyword evidence="7" id="KW-0862">Zinc</keyword>
<evidence type="ECO:0000256" key="2">
    <source>
        <dbReference type="ARBA" id="ARBA00010875"/>
    </source>
</evidence>
<keyword evidence="4" id="KW-0479">Metal-binding</keyword>
<dbReference type="GO" id="GO:0006364">
    <property type="term" value="P:rRNA processing"/>
    <property type="evidence" value="ECO:0007669"/>
    <property type="project" value="InterPro"/>
</dbReference>
<keyword evidence="5" id="KW-0255">Endonuclease</keyword>
<accession>A0A6J6LM62</accession>
<evidence type="ECO:0000256" key="4">
    <source>
        <dbReference type="ARBA" id="ARBA00022723"/>
    </source>
</evidence>
<dbReference type="EMBL" id="CAEZXZ010000021">
    <property type="protein sequence ID" value="CAB4696091.1"/>
    <property type="molecule type" value="Genomic_DNA"/>
</dbReference>
<dbReference type="InterPro" id="IPR023091">
    <property type="entry name" value="MetalPrtase_cat_dom_sf_prd"/>
</dbReference>
<organism evidence="8">
    <name type="scientific">freshwater metagenome</name>
    <dbReference type="NCBI Taxonomy" id="449393"/>
    <lineage>
        <taxon>unclassified sequences</taxon>
        <taxon>metagenomes</taxon>
        <taxon>ecological metagenomes</taxon>
    </lineage>
</organism>
<evidence type="ECO:0000256" key="6">
    <source>
        <dbReference type="ARBA" id="ARBA00022801"/>
    </source>
</evidence>
<reference evidence="8" key="1">
    <citation type="submission" date="2020-05" db="EMBL/GenBank/DDBJ databases">
        <authorList>
            <person name="Chiriac C."/>
            <person name="Salcher M."/>
            <person name="Ghai R."/>
            <person name="Kavagutti S V."/>
        </authorList>
    </citation>
    <scope>NUCLEOTIDE SEQUENCE</scope>
</reference>
<proteinExistence type="inferred from homology"/>
<evidence type="ECO:0000313" key="8">
    <source>
        <dbReference type="EMBL" id="CAB4662987.1"/>
    </source>
</evidence>
<evidence type="ECO:0000256" key="1">
    <source>
        <dbReference type="ARBA" id="ARBA00001947"/>
    </source>
</evidence>
<dbReference type="EMBL" id="CAEZWW010000011">
    <property type="protein sequence ID" value="CAB4662987.1"/>
    <property type="molecule type" value="Genomic_DNA"/>
</dbReference>
<keyword evidence="3" id="KW-0540">Nuclease</keyword>
<comment type="cofactor">
    <cofactor evidence="1">
        <name>Zn(2+)</name>
        <dbReference type="ChEBI" id="CHEBI:29105"/>
    </cofactor>
</comment>
<dbReference type="EMBL" id="CAFBPJ010000240">
    <property type="protein sequence ID" value="CAB5030260.1"/>
    <property type="molecule type" value="Genomic_DNA"/>
</dbReference>
<dbReference type="AlphaFoldDB" id="A0A6J6LM62"/>
<gene>
    <name evidence="8" type="ORF">UFOPK2310_00181</name>
    <name evidence="9" type="ORF">UFOPK2625_00251</name>
    <name evidence="10" type="ORF">UFOPK4092_01546</name>
</gene>
<keyword evidence="6" id="KW-0378">Hydrolase</keyword>
<dbReference type="PROSITE" id="PS01306">
    <property type="entry name" value="UPF0054"/>
    <property type="match status" value="1"/>
</dbReference>
<evidence type="ECO:0000313" key="10">
    <source>
        <dbReference type="EMBL" id="CAB5030260.1"/>
    </source>
</evidence>
<dbReference type="HAMAP" id="MF_00009">
    <property type="entry name" value="Endoribonucl_YbeY"/>
    <property type="match status" value="1"/>
</dbReference>
<dbReference type="InterPro" id="IPR002036">
    <property type="entry name" value="YbeY"/>
</dbReference>
<comment type="similarity">
    <text evidence="2">Belongs to the endoribonuclease YbeY family.</text>
</comment>
<dbReference type="PANTHER" id="PTHR46986:SF1">
    <property type="entry name" value="ENDORIBONUCLEASE YBEY, CHLOROPLASTIC"/>
    <property type="match status" value="1"/>
</dbReference>
<dbReference type="GO" id="GO:0004519">
    <property type="term" value="F:endonuclease activity"/>
    <property type="evidence" value="ECO:0007669"/>
    <property type="project" value="UniProtKB-KW"/>
</dbReference>
<evidence type="ECO:0000256" key="7">
    <source>
        <dbReference type="ARBA" id="ARBA00022833"/>
    </source>
</evidence>
<dbReference type="GO" id="GO:0004222">
    <property type="term" value="F:metalloendopeptidase activity"/>
    <property type="evidence" value="ECO:0007669"/>
    <property type="project" value="InterPro"/>
</dbReference>
<dbReference type="Gene3D" id="3.40.390.30">
    <property type="entry name" value="Metalloproteases ('zincins'), catalytic domain"/>
    <property type="match status" value="1"/>
</dbReference>
<protein>
    <submittedName>
        <fullName evidence="8">Unannotated protein</fullName>
    </submittedName>
</protein>
<evidence type="ECO:0000256" key="5">
    <source>
        <dbReference type="ARBA" id="ARBA00022759"/>
    </source>
</evidence>
<dbReference type="NCBIfam" id="TIGR00043">
    <property type="entry name" value="rRNA maturation RNase YbeY"/>
    <property type="match status" value="1"/>
</dbReference>
<dbReference type="SUPFAM" id="SSF55486">
    <property type="entry name" value="Metalloproteases ('zincins'), catalytic domain"/>
    <property type="match status" value="1"/>
</dbReference>
<dbReference type="GO" id="GO:0046872">
    <property type="term" value="F:metal ion binding"/>
    <property type="evidence" value="ECO:0007669"/>
    <property type="project" value="UniProtKB-KW"/>
</dbReference>